<dbReference type="EMBL" id="FZOS01000022">
    <property type="protein sequence ID" value="SNS89555.1"/>
    <property type="molecule type" value="Genomic_DNA"/>
</dbReference>
<feature type="domain" description="SnoaL-like" evidence="1">
    <location>
        <begin position="5"/>
        <end position="128"/>
    </location>
</feature>
<organism evidence="2 3">
    <name type="scientific">Edaphosphingomonas laterariae</name>
    <dbReference type="NCBI Taxonomy" id="861865"/>
    <lineage>
        <taxon>Bacteria</taxon>
        <taxon>Pseudomonadati</taxon>
        <taxon>Pseudomonadota</taxon>
        <taxon>Alphaproteobacteria</taxon>
        <taxon>Sphingomonadales</taxon>
        <taxon>Rhizorhabdaceae</taxon>
        <taxon>Edaphosphingomonas</taxon>
    </lineage>
</organism>
<evidence type="ECO:0000259" key="1">
    <source>
        <dbReference type="Pfam" id="PF13577"/>
    </source>
</evidence>
<dbReference type="InterPro" id="IPR011944">
    <property type="entry name" value="Steroid_delta5-4_isomerase"/>
</dbReference>
<name>A0A239I7F2_9SPHN</name>
<keyword evidence="3" id="KW-1185">Reference proteome</keyword>
<dbReference type="SUPFAM" id="SSF54427">
    <property type="entry name" value="NTF2-like"/>
    <property type="match status" value="1"/>
</dbReference>
<protein>
    <recommendedName>
        <fullName evidence="1">SnoaL-like domain-containing protein</fullName>
    </recommendedName>
</protein>
<sequence>MTDVAADRAAIRALVEDYTIAGDAGDAARFAALFTDDAFIVTPFNRMEGIESIRTIPGMLGQMFARTLHQVIAQDVTVDGDQARGETKSYANHISVAEDGTATNDMWSIRYQDEFRREAGVWKIASRTLLIDWTELKTVKPGNGITG</sequence>
<dbReference type="InterPro" id="IPR032710">
    <property type="entry name" value="NTF2-like_dom_sf"/>
</dbReference>
<dbReference type="OrthoDB" id="581683at2"/>
<dbReference type="RefSeq" id="WP_089220640.1">
    <property type="nucleotide sequence ID" value="NZ_FZOS01000022.1"/>
</dbReference>
<proteinExistence type="predicted"/>
<gene>
    <name evidence="2" type="ORF">SAMN06295912_12236</name>
</gene>
<evidence type="ECO:0000313" key="3">
    <source>
        <dbReference type="Proteomes" id="UP000198281"/>
    </source>
</evidence>
<dbReference type="AlphaFoldDB" id="A0A239I7F2"/>
<dbReference type="Proteomes" id="UP000198281">
    <property type="component" value="Unassembled WGS sequence"/>
</dbReference>
<reference evidence="3" key="1">
    <citation type="submission" date="2017-06" db="EMBL/GenBank/DDBJ databases">
        <authorList>
            <person name="Varghese N."/>
            <person name="Submissions S."/>
        </authorList>
    </citation>
    <scope>NUCLEOTIDE SEQUENCE [LARGE SCALE GENOMIC DNA]</scope>
    <source>
        <strain evidence="3">LNB2</strain>
    </source>
</reference>
<dbReference type="Pfam" id="PF13577">
    <property type="entry name" value="SnoaL_4"/>
    <property type="match status" value="1"/>
</dbReference>
<dbReference type="NCBIfam" id="TIGR02246">
    <property type="entry name" value="SgcJ/EcaC family oxidoreductase"/>
    <property type="match status" value="1"/>
</dbReference>
<dbReference type="CDD" id="cd00531">
    <property type="entry name" value="NTF2_like"/>
    <property type="match status" value="1"/>
</dbReference>
<accession>A0A239I7F2</accession>
<dbReference type="Gene3D" id="3.10.450.50">
    <property type="match status" value="1"/>
</dbReference>
<evidence type="ECO:0000313" key="2">
    <source>
        <dbReference type="EMBL" id="SNS89555.1"/>
    </source>
</evidence>
<dbReference type="InterPro" id="IPR037401">
    <property type="entry name" value="SnoaL-like"/>
</dbReference>